<reference evidence="1 2" key="1">
    <citation type="submission" date="2020-09" db="EMBL/GenBank/DDBJ databases">
        <title>De no assembly of potato wild relative species, Solanum commersonii.</title>
        <authorList>
            <person name="Cho K."/>
        </authorList>
    </citation>
    <scope>NUCLEOTIDE SEQUENCE [LARGE SCALE GENOMIC DNA]</scope>
    <source>
        <strain evidence="1">LZ3.2</strain>
        <tissue evidence="1">Leaf</tissue>
    </source>
</reference>
<dbReference type="Proteomes" id="UP000824120">
    <property type="component" value="Chromosome 10"/>
</dbReference>
<evidence type="ECO:0000313" key="2">
    <source>
        <dbReference type="Proteomes" id="UP000824120"/>
    </source>
</evidence>
<dbReference type="AlphaFoldDB" id="A0A9J5X6S6"/>
<name>A0A9J5X6S6_SOLCO</name>
<organism evidence="1 2">
    <name type="scientific">Solanum commersonii</name>
    <name type="common">Commerson's wild potato</name>
    <name type="synonym">Commerson's nightshade</name>
    <dbReference type="NCBI Taxonomy" id="4109"/>
    <lineage>
        <taxon>Eukaryota</taxon>
        <taxon>Viridiplantae</taxon>
        <taxon>Streptophyta</taxon>
        <taxon>Embryophyta</taxon>
        <taxon>Tracheophyta</taxon>
        <taxon>Spermatophyta</taxon>
        <taxon>Magnoliopsida</taxon>
        <taxon>eudicotyledons</taxon>
        <taxon>Gunneridae</taxon>
        <taxon>Pentapetalae</taxon>
        <taxon>asterids</taxon>
        <taxon>lamiids</taxon>
        <taxon>Solanales</taxon>
        <taxon>Solanaceae</taxon>
        <taxon>Solanoideae</taxon>
        <taxon>Solaneae</taxon>
        <taxon>Solanum</taxon>
    </lineage>
</organism>
<keyword evidence="2" id="KW-1185">Reference proteome</keyword>
<comment type="caution">
    <text evidence="1">The sequence shown here is derived from an EMBL/GenBank/DDBJ whole genome shotgun (WGS) entry which is preliminary data.</text>
</comment>
<evidence type="ECO:0000313" key="1">
    <source>
        <dbReference type="EMBL" id="KAG5583447.1"/>
    </source>
</evidence>
<gene>
    <name evidence="1" type="ORF">H5410_054074</name>
</gene>
<accession>A0A9J5X6S6</accession>
<protein>
    <submittedName>
        <fullName evidence="1">Uncharacterized protein</fullName>
    </submittedName>
</protein>
<proteinExistence type="predicted"/>
<dbReference type="EMBL" id="JACXVP010000010">
    <property type="protein sequence ID" value="KAG5583447.1"/>
    <property type="molecule type" value="Genomic_DNA"/>
</dbReference>
<sequence length="127" mass="13114">MTELSSFGVPTAVSSSSSMVPSKEISELSASVADLTKAFARQQKLLLDLMSQFSLMIICSTSSSSHTILGSPCKYAIGFIGIGLAIRAGGHKTAAYCLLCSGSLSVAACPIPKRGCPGELVVIATRK</sequence>